<gene>
    <name evidence="2" type="ORF">LCGC14_0471210</name>
</gene>
<feature type="transmembrane region" description="Helical" evidence="1">
    <location>
        <begin position="6"/>
        <end position="28"/>
    </location>
</feature>
<dbReference type="EMBL" id="LAZR01000500">
    <property type="protein sequence ID" value="KKN66463.1"/>
    <property type="molecule type" value="Genomic_DNA"/>
</dbReference>
<name>A0A0F9VKZ5_9ZZZZ</name>
<keyword evidence="1" id="KW-1133">Transmembrane helix</keyword>
<dbReference type="AlphaFoldDB" id="A0A0F9VKZ5"/>
<protein>
    <submittedName>
        <fullName evidence="2">Uncharacterized protein</fullName>
    </submittedName>
</protein>
<evidence type="ECO:0000313" key="2">
    <source>
        <dbReference type="EMBL" id="KKN66463.1"/>
    </source>
</evidence>
<evidence type="ECO:0000256" key="1">
    <source>
        <dbReference type="SAM" id="Phobius"/>
    </source>
</evidence>
<sequence>MTRVHAVLTGLLIGVLAASVIVFAVMGVRQHWRRRRLARVGRQLGLEFAAADPFDIAQGFGDFALFSAGHSPRAENVSHGRSGRWRVRAFDFLYEVGHGIHRHTRYTSAVMAEIGSGLGDVTLWDGRDAVDAPLTVRQSRVMRGGRLCDGSEEAVQRLANACGDLDDLHVSAEIHREFLVLCAPVRRVDVYERLAKAIGGVCDGLCGRDDVKT</sequence>
<keyword evidence="1" id="KW-0812">Transmembrane</keyword>
<accession>A0A0F9VKZ5</accession>
<proteinExistence type="predicted"/>
<reference evidence="2" key="1">
    <citation type="journal article" date="2015" name="Nature">
        <title>Complex archaea that bridge the gap between prokaryotes and eukaryotes.</title>
        <authorList>
            <person name="Spang A."/>
            <person name="Saw J.H."/>
            <person name="Jorgensen S.L."/>
            <person name="Zaremba-Niedzwiedzka K."/>
            <person name="Martijn J."/>
            <person name="Lind A.E."/>
            <person name="van Eijk R."/>
            <person name="Schleper C."/>
            <person name="Guy L."/>
            <person name="Ettema T.J."/>
        </authorList>
    </citation>
    <scope>NUCLEOTIDE SEQUENCE</scope>
</reference>
<keyword evidence="1" id="KW-0472">Membrane</keyword>
<comment type="caution">
    <text evidence="2">The sequence shown here is derived from an EMBL/GenBank/DDBJ whole genome shotgun (WGS) entry which is preliminary data.</text>
</comment>
<organism evidence="2">
    <name type="scientific">marine sediment metagenome</name>
    <dbReference type="NCBI Taxonomy" id="412755"/>
    <lineage>
        <taxon>unclassified sequences</taxon>
        <taxon>metagenomes</taxon>
        <taxon>ecological metagenomes</taxon>
    </lineage>
</organism>